<gene>
    <name evidence="1" type="ORF">EIN_472520</name>
</gene>
<protein>
    <recommendedName>
        <fullName evidence="3">MULE transposase domain-containing protein</fullName>
    </recommendedName>
</protein>
<feature type="non-terminal residue" evidence="1">
    <location>
        <position position="100"/>
    </location>
</feature>
<evidence type="ECO:0000313" key="1">
    <source>
        <dbReference type="EMBL" id="ELP89894.1"/>
    </source>
</evidence>
<evidence type="ECO:0000313" key="2">
    <source>
        <dbReference type="Proteomes" id="UP000014680"/>
    </source>
</evidence>
<dbReference type="Proteomes" id="UP000014680">
    <property type="component" value="Unassembled WGS sequence"/>
</dbReference>
<accession>A0A0A1U678</accession>
<dbReference type="RefSeq" id="XP_004256665.1">
    <property type="nucleotide sequence ID" value="XM_004256617.1"/>
</dbReference>
<feature type="non-terminal residue" evidence="1">
    <location>
        <position position="1"/>
    </location>
</feature>
<keyword evidence="2" id="KW-1185">Reference proteome</keyword>
<dbReference type="EMBL" id="KB206559">
    <property type="protein sequence ID" value="ELP89894.1"/>
    <property type="molecule type" value="Genomic_DNA"/>
</dbReference>
<dbReference type="AlphaFoldDB" id="A0A0A1U678"/>
<dbReference type="VEuPathDB" id="AmoebaDB:EIN_472520"/>
<organism evidence="1 2">
    <name type="scientific">Entamoeba invadens IP1</name>
    <dbReference type="NCBI Taxonomy" id="370355"/>
    <lineage>
        <taxon>Eukaryota</taxon>
        <taxon>Amoebozoa</taxon>
        <taxon>Evosea</taxon>
        <taxon>Archamoebae</taxon>
        <taxon>Mastigamoebida</taxon>
        <taxon>Entamoebidae</taxon>
        <taxon>Entamoeba</taxon>
    </lineage>
</organism>
<name>A0A0A1U678_ENTIV</name>
<proteinExistence type="predicted"/>
<sequence>MQNGQSFPVFYCLMTAKNLKSYTFLFNKIEEICESQIFHENKIVMGDFEIVFFKQIFVNDTILKNCHFHFRQSIFRRVLALGFSDRYKDGDIFKMEVKML</sequence>
<evidence type="ECO:0008006" key="3">
    <source>
        <dbReference type="Google" id="ProtNLM"/>
    </source>
</evidence>
<reference evidence="1 2" key="1">
    <citation type="submission" date="2012-10" db="EMBL/GenBank/DDBJ databases">
        <authorList>
            <person name="Zafar N."/>
            <person name="Inman J."/>
            <person name="Hall N."/>
            <person name="Lorenzi H."/>
            <person name="Caler E."/>
        </authorList>
    </citation>
    <scope>NUCLEOTIDE SEQUENCE [LARGE SCALE GENOMIC DNA]</scope>
    <source>
        <strain evidence="1 2">IP1</strain>
    </source>
</reference>
<dbReference type="GeneID" id="14888884"/>
<dbReference type="KEGG" id="eiv:EIN_472520"/>
<dbReference type="OrthoDB" id="6612379at2759"/>